<evidence type="ECO:0000313" key="7">
    <source>
        <dbReference type="Proteomes" id="UP000655366"/>
    </source>
</evidence>
<dbReference type="EMBL" id="JADNYM010000003">
    <property type="protein sequence ID" value="MBG0738391.1"/>
    <property type="molecule type" value="Genomic_DNA"/>
</dbReference>
<sequence>MTSVPVPLNLQRLRRALMPPAGSYGRVDLKTSTGSTNSDLLAVAAVESGSAEGKWWPDLSALTAEEQFAGRGRLDRTWVSQAGSSIIVSVLLRPENAGKPLPMTSYPWLSLLAAIALIEAVGDETGVKAELKWPNDVLINGRKLAGILAQLAPPSASARLPEATGVPGVPGAAAGPVVTAGPVVIVGTGVNVSQKPAELPVETATSLAIERSPMLDRNVLLPAYLARFAALYLAFCAADGDARRPLADGDSLIKRATAQMVTLGTQVRADFPGNRSVFGLAAGLDATGSLLLTDALGATHTVSAGDVVHLRPHNAGSARDSGGTGDAVGTGNSTKLPGSGVSSRYA</sequence>
<keyword evidence="1 6" id="KW-0436">Ligase</keyword>
<dbReference type="InterPro" id="IPR004408">
    <property type="entry name" value="Biotin_CoA_COase_ligase"/>
</dbReference>
<dbReference type="InterPro" id="IPR003142">
    <property type="entry name" value="BPL_C"/>
</dbReference>
<dbReference type="PROSITE" id="PS51733">
    <property type="entry name" value="BPL_LPL_CATALYTIC"/>
    <property type="match status" value="1"/>
</dbReference>
<proteinExistence type="predicted"/>
<dbReference type="PANTHER" id="PTHR12835:SF5">
    <property type="entry name" value="BIOTIN--PROTEIN LIGASE"/>
    <property type="match status" value="1"/>
</dbReference>
<dbReference type="SUPFAM" id="SSF55681">
    <property type="entry name" value="Class II aaRS and biotin synthetases"/>
    <property type="match status" value="1"/>
</dbReference>
<evidence type="ECO:0000256" key="3">
    <source>
        <dbReference type="ARBA" id="ARBA00024227"/>
    </source>
</evidence>
<dbReference type="Pfam" id="PF02237">
    <property type="entry name" value="BPL_C"/>
    <property type="match status" value="1"/>
</dbReference>
<dbReference type="Gene3D" id="2.30.30.100">
    <property type="match status" value="1"/>
</dbReference>
<evidence type="ECO:0000313" key="6">
    <source>
        <dbReference type="EMBL" id="MBG0738391.1"/>
    </source>
</evidence>
<dbReference type="Pfam" id="PF03099">
    <property type="entry name" value="BPL_LplA_LipB"/>
    <property type="match status" value="1"/>
</dbReference>
<organism evidence="6 7">
    <name type="scientific">Arthrobacter terrae</name>
    <dbReference type="NCBI Taxonomy" id="2935737"/>
    <lineage>
        <taxon>Bacteria</taxon>
        <taxon>Bacillati</taxon>
        <taxon>Actinomycetota</taxon>
        <taxon>Actinomycetes</taxon>
        <taxon>Micrococcales</taxon>
        <taxon>Micrococcaceae</taxon>
        <taxon>Arthrobacter</taxon>
    </lineage>
</organism>
<accession>A0A931CP34</accession>
<evidence type="ECO:0000256" key="1">
    <source>
        <dbReference type="ARBA" id="ARBA00022598"/>
    </source>
</evidence>
<dbReference type="Proteomes" id="UP000655366">
    <property type="component" value="Unassembled WGS sequence"/>
</dbReference>
<feature type="compositionally biased region" description="Polar residues" evidence="4">
    <location>
        <begin position="330"/>
        <end position="346"/>
    </location>
</feature>
<dbReference type="PANTHER" id="PTHR12835">
    <property type="entry name" value="BIOTIN PROTEIN LIGASE"/>
    <property type="match status" value="1"/>
</dbReference>
<dbReference type="RefSeq" id="WP_196395332.1">
    <property type="nucleotide sequence ID" value="NZ_JADNYM010000003.1"/>
</dbReference>
<evidence type="ECO:0000256" key="2">
    <source>
        <dbReference type="ARBA" id="ARBA00023267"/>
    </source>
</evidence>
<dbReference type="InterPro" id="IPR045864">
    <property type="entry name" value="aa-tRNA-synth_II/BPL/LPL"/>
</dbReference>
<keyword evidence="7" id="KW-1185">Reference proteome</keyword>
<comment type="caution">
    <text evidence="6">The sequence shown here is derived from an EMBL/GenBank/DDBJ whole genome shotgun (WGS) entry which is preliminary data.</text>
</comment>
<feature type="domain" description="BPL/LPL catalytic" evidence="5">
    <location>
        <begin position="32"/>
        <end position="236"/>
    </location>
</feature>
<dbReference type="CDD" id="cd16442">
    <property type="entry name" value="BPL"/>
    <property type="match status" value="1"/>
</dbReference>
<dbReference type="GO" id="GO:0005737">
    <property type="term" value="C:cytoplasm"/>
    <property type="evidence" value="ECO:0007669"/>
    <property type="project" value="TreeGrafter"/>
</dbReference>
<dbReference type="GO" id="GO:0004077">
    <property type="term" value="F:biotin--[biotin carboxyl-carrier protein] ligase activity"/>
    <property type="evidence" value="ECO:0007669"/>
    <property type="project" value="UniProtKB-EC"/>
</dbReference>
<evidence type="ECO:0000256" key="4">
    <source>
        <dbReference type="SAM" id="MobiDB-lite"/>
    </source>
</evidence>
<gene>
    <name evidence="6" type="ORF">IV500_02965</name>
</gene>
<evidence type="ECO:0000259" key="5">
    <source>
        <dbReference type="PROSITE" id="PS51733"/>
    </source>
</evidence>
<dbReference type="AlphaFoldDB" id="A0A931CP34"/>
<dbReference type="Gene3D" id="3.30.930.10">
    <property type="entry name" value="Bira Bifunctional Protein, Domain 2"/>
    <property type="match status" value="1"/>
</dbReference>
<dbReference type="EC" id="6.3.4.15" evidence="3"/>
<keyword evidence="2" id="KW-0092">Biotin</keyword>
<dbReference type="InterPro" id="IPR004143">
    <property type="entry name" value="BPL_LPL_catalytic"/>
</dbReference>
<protein>
    <recommendedName>
        <fullName evidence="3">biotin--[biotin carboxyl-carrier protein] ligase</fullName>
        <ecNumber evidence="3">6.3.4.15</ecNumber>
    </recommendedName>
</protein>
<name>A0A931CP34_9MICC</name>
<reference evidence="6 7" key="1">
    <citation type="submission" date="2020-11" db="EMBL/GenBank/DDBJ databases">
        <title>Arthrobacter antarcticus sp. nov., isolated from Antarctic Soil.</title>
        <authorList>
            <person name="Li J."/>
        </authorList>
    </citation>
    <scope>NUCLEOTIDE SEQUENCE [LARGE SCALE GENOMIC DNA]</scope>
    <source>
        <strain evidence="6 7">Z1-20</strain>
    </source>
</reference>
<feature type="region of interest" description="Disordered" evidence="4">
    <location>
        <begin position="310"/>
        <end position="346"/>
    </location>
</feature>